<dbReference type="AlphaFoldDB" id="A0A2C9VL58"/>
<evidence type="ECO:0000313" key="8">
    <source>
        <dbReference type="EMBL" id="OAY46283.1"/>
    </source>
</evidence>
<dbReference type="GO" id="GO:0046983">
    <property type="term" value="F:protein dimerization activity"/>
    <property type="evidence" value="ECO:0007669"/>
    <property type="project" value="InterPro"/>
</dbReference>
<dbReference type="SUPFAM" id="SSF47459">
    <property type="entry name" value="HLH, helix-loop-helix DNA-binding domain"/>
    <property type="match status" value="1"/>
</dbReference>
<evidence type="ECO:0000256" key="4">
    <source>
        <dbReference type="ARBA" id="ARBA00023163"/>
    </source>
</evidence>
<evidence type="ECO:0000259" key="7">
    <source>
        <dbReference type="PROSITE" id="PS50888"/>
    </source>
</evidence>
<comment type="caution">
    <text evidence="8">The sequence shown here is derived from an EMBL/GenBank/DDBJ whole genome shotgun (WGS) entry which is preliminary data.</text>
</comment>
<dbReference type="InterPro" id="IPR045865">
    <property type="entry name" value="ACT-like_dom_sf"/>
</dbReference>
<dbReference type="OrthoDB" id="71302at2759"/>
<dbReference type="PANTHER" id="PTHR45844">
    <property type="entry name" value="TRANSCRIPTION FACTOR BHLH30"/>
    <property type="match status" value="1"/>
</dbReference>
<dbReference type="Gene3D" id="4.10.280.10">
    <property type="entry name" value="Helix-loop-helix DNA-binding domain"/>
    <property type="match status" value="1"/>
</dbReference>
<evidence type="ECO:0000256" key="6">
    <source>
        <dbReference type="SAM" id="MobiDB-lite"/>
    </source>
</evidence>
<evidence type="ECO:0000256" key="1">
    <source>
        <dbReference type="ARBA" id="ARBA00004123"/>
    </source>
</evidence>
<gene>
    <name evidence="8" type="ORF">MANES_07G131700v8</name>
</gene>
<dbReference type="EMBL" id="CM004393">
    <property type="protein sequence ID" value="OAY46283.1"/>
    <property type="molecule type" value="Genomic_DNA"/>
</dbReference>
<dbReference type="CDD" id="cd11455">
    <property type="entry name" value="bHLH_AtAIG1_like"/>
    <property type="match status" value="1"/>
</dbReference>
<dbReference type="GO" id="GO:0003700">
    <property type="term" value="F:DNA-binding transcription factor activity"/>
    <property type="evidence" value="ECO:0007669"/>
    <property type="project" value="InterPro"/>
</dbReference>
<dbReference type="GO" id="GO:0005634">
    <property type="term" value="C:nucleus"/>
    <property type="evidence" value="ECO:0007669"/>
    <property type="project" value="UniProtKB-SubCell"/>
</dbReference>
<dbReference type="InterPro" id="IPR011598">
    <property type="entry name" value="bHLH_dom"/>
</dbReference>
<keyword evidence="3" id="KW-0238">DNA-binding</keyword>
<protein>
    <recommendedName>
        <fullName evidence="7">BHLH domain-containing protein</fullName>
    </recommendedName>
</protein>
<dbReference type="Gramene" id="Manes.07G131700.1.v8.1">
    <property type="protein sequence ID" value="Manes.07G131700.1.v8.1.CDS"/>
    <property type="gene ID" value="Manes.07G131700.v8.1"/>
</dbReference>
<dbReference type="SMART" id="SM00353">
    <property type="entry name" value="HLH"/>
    <property type="match status" value="1"/>
</dbReference>
<dbReference type="Pfam" id="PF00010">
    <property type="entry name" value="HLH"/>
    <property type="match status" value="1"/>
</dbReference>
<dbReference type="Proteomes" id="UP000091857">
    <property type="component" value="Chromosome 7"/>
</dbReference>
<feature type="compositionally biased region" description="Polar residues" evidence="6">
    <location>
        <begin position="60"/>
        <end position="72"/>
    </location>
</feature>
<dbReference type="CDD" id="cd04873">
    <property type="entry name" value="ACT_UUR-ACR-like"/>
    <property type="match status" value="1"/>
</dbReference>
<reference evidence="9" key="1">
    <citation type="journal article" date="2016" name="Nat. Biotechnol.">
        <title>Sequencing wild and cultivated cassava and related species reveals extensive interspecific hybridization and genetic diversity.</title>
        <authorList>
            <person name="Bredeson J.V."/>
            <person name="Lyons J.B."/>
            <person name="Prochnik S.E."/>
            <person name="Wu G.A."/>
            <person name="Ha C.M."/>
            <person name="Edsinger-Gonzales E."/>
            <person name="Grimwood J."/>
            <person name="Schmutz J."/>
            <person name="Rabbi I.Y."/>
            <person name="Egesi C."/>
            <person name="Nauluvula P."/>
            <person name="Lebot V."/>
            <person name="Ndunguru J."/>
            <person name="Mkamilo G."/>
            <person name="Bart R.S."/>
            <person name="Setter T.L."/>
            <person name="Gleadow R.M."/>
            <person name="Kulakow P."/>
            <person name="Ferguson M.E."/>
            <person name="Rounsley S."/>
            <person name="Rokhsar D.S."/>
        </authorList>
    </citation>
    <scope>NUCLEOTIDE SEQUENCE [LARGE SCALE GENOMIC DNA]</scope>
    <source>
        <strain evidence="9">cv. AM560-2</strain>
    </source>
</reference>
<comment type="subcellular location">
    <subcellularLocation>
        <location evidence="1">Nucleus</location>
    </subcellularLocation>
</comment>
<organism evidence="8 9">
    <name type="scientific">Manihot esculenta</name>
    <name type="common">Cassava</name>
    <name type="synonym">Jatropha manihot</name>
    <dbReference type="NCBI Taxonomy" id="3983"/>
    <lineage>
        <taxon>Eukaryota</taxon>
        <taxon>Viridiplantae</taxon>
        <taxon>Streptophyta</taxon>
        <taxon>Embryophyta</taxon>
        <taxon>Tracheophyta</taxon>
        <taxon>Spermatophyta</taxon>
        <taxon>Magnoliopsida</taxon>
        <taxon>eudicotyledons</taxon>
        <taxon>Gunneridae</taxon>
        <taxon>Pentapetalae</taxon>
        <taxon>rosids</taxon>
        <taxon>fabids</taxon>
        <taxon>Malpighiales</taxon>
        <taxon>Euphorbiaceae</taxon>
        <taxon>Crotonoideae</taxon>
        <taxon>Manihoteae</taxon>
        <taxon>Manihot</taxon>
    </lineage>
</organism>
<proteinExistence type="predicted"/>
<dbReference type="PROSITE" id="PS50888">
    <property type="entry name" value="BHLH"/>
    <property type="match status" value="1"/>
</dbReference>
<evidence type="ECO:0000313" key="9">
    <source>
        <dbReference type="Proteomes" id="UP000091857"/>
    </source>
</evidence>
<keyword evidence="4" id="KW-0804">Transcription</keyword>
<evidence type="ECO:0000256" key="2">
    <source>
        <dbReference type="ARBA" id="ARBA00023015"/>
    </source>
</evidence>
<evidence type="ECO:0000256" key="5">
    <source>
        <dbReference type="ARBA" id="ARBA00023242"/>
    </source>
</evidence>
<keyword evidence="5" id="KW-0539">Nucleus</keyword>
<name>A0A2C9VL58_MANES</name>
<dbReference type="InterPro" id="IPR036638">
    <property type="entry name" value="HLH_DNA-bd_sf"/>
</dbReference>
<feature type="region of interest" description="Disordered" evidence="6">
    <location>
        <begin position="60"/>
        <end position="95"/>
    </location>
</feature>
<dbReference type="SUPFAM" id="SSF55021">
    <property type="entry name" value="ACT-like"/>
    <property type="match status" value="1"/>
</dbReference>
<sequence>MEDHYSSGWPVVPPEANWSAAANFSAYDESYLFPWPQTPHSSTSTSAALLPSWSIPTQEAGQGFPSWSTLPVQESAEDKAASVSKSHSQAEKRRRDRINAQLGILRKLIPKSDKMDKAALLGSVIDQVRDLKGKAMEVSKSITIPTEFDEVTVDVDDSDDVSQDVSSTTSKQSKEDNIYVRVSVCCDDRPEVFSELIRVLKGLRLSIVRADIASVGGRVKSILVLCNKDSKEGGVSVSTIKQSLNVFLSRISSSSMPSNYRIRSKRQRFFLPSQ</sequence>
<dbReference type="InterPro" id="IPR045847">
    <property type="entry name" value="AIG1-like"/>
</dbReference>
<dbReference type="Gramene" id="Manes.07G131700.2.v8.1">
    <property type="protein sequence ID" value="Manes.07G131700.2.v8.1.CDS"/>
    <property type="gene ID" value="Manes.07G131700.v8.1"/>
</dbReference>
<accession>A0A2C9VL58</accession>
<evidence type="ECO:0000256" key="3">
    <source>
        <dbReference type="ARBA" id="ARBA00023125"/>
    </source>
</evidence>
<dbReference type="SMR" id="A0A2C9VL58"/>
<dbReference type="PANTHER" id="PTHR45844:SF18">
    <property type="entry name" value="TRANSCRIPTION FACTOR BHLH51"/>
    <property type="match status" value="1"/>
</dbReference>
<keyword evidence="2" id="KW-0805">Transcription regulation</keyword>
<keyword evidence="9" id="KW-1185">Reference proteome</keyword>
<dbReference type="OMA" id="SKAFMVP"/>
<dbReference type="GO" id="GO:0003677">
    <property type="term" value="F:DNA binding"/>
    <property type="evidence" value="ECO:0007669"/>
    <property type="project" value="UniProtKB-KW"/>
</dbReference>
<feature type="domain" description="BHLH" evidence="7">
    <location>
        <begin position="82"/>
        <end position="131"/>
    </location>
</feature>
<dbReference type="STRING" id="3983.A0A2C9VL58"/>